<dbReference type="NCBIfam" id="TIGR02532">
    <property type="entry name" value="IV_pilin_GFxxxE"/>
    <property type="match status" value="1"/>
</dbReference>
<dbReference type="InterPro" id="IPR000983">
    <property type="entry name" value="Bac_GSPG_pilin"/>
</dbReference>
<feature type="transmembrane region" description="Helical" evidence="2">
    <location>
        <begin position="12"/>
        <end position="33"/>
    </location>
</feature>
<dbReference type="Pfam" id="PF07963">
    <property type="entry name" value="N_methyl"/>
    <property type="match status" value="1"/>
</dbReference>
<comment type="caution">
    <text evidence="3">The sequence shown here is derived from an EMBL/GenBank/DDBJ whole genome shotgun (WGS) entry which is preliminary data.</text>
</comment>
<evidence type="ECO:0000313" key="4">
    <source>
        <dbReference type="Proteomes" id="UP000191160"/>
    </source>
</evidence>
<keyword evidence="4" id="KW-1185">Reference proteome</keyword>
<protein>
    <submittedName>
        <fullName evidence="3">Pilus assembly protein PilE</fullName>
    </submittedName>
</protein>
<dbReference type="SUPFAM" id="SSF54523">
    <property type="entry name" value="Pili subunits"/>
    <property type="match status" value="1"/>
</dbReference>
<dbReference type="InterPro" id="IPR045584">
    <property type="entry name" value="Pilin-like"/>
</dbReference>
<dbReference type="AlphaFoldDB" id="A0A1T1H4U1"/>
<evidence type="ECO:0000256" key="1">
    <source>
        <dbReference type="ARBA" id="ARBA00022481"/>
    </source>
</evidence>
<dbReference type="PRINTS" id="PR00813">
    <property type="entry name" value="BCTERIALGSPG"/>
</dbReference>
<keyword evidence="2" id="KW-0472">Membrane</keyword>
<dbReference type="Gene3D" id="3.30.700.10">
    <property type="entry name" value="Glycoprotein, Type 4 Pilin"/>
    <property type="match status" value="1"/>
</dbReference>
<organism evidence="3 4">
    <name type="scientific">Acinetobacter amyesii</name>
    <dbReference type="NCBI Taxonomy" id="2942470"/>
    <lineage>
        <taxon>Bacteria</taxon>
        <taxon>Pseudomonadati</taxon>
        <taxon>Pseudomonadota</taxon>
        <taxon>Gammaproteobacteria</taxon>
        <taxon>Moraxellales</taxon>
        <taxon>Moraxellaceae</taxon>
        <taxon>Acinetobacter</taxon>
    </lineage>
</organism>
<keyword evidence="2" id="KW-1133">Transmembrane helix</keyword>
<dbReference type="PANTHER" id="PTHR30093">
    <property type="entry name" value="GENERAL SECRETION PATHWAY PROTEIN G"/>
    <property type="match status" value="1"/>
</dbReference>
<dbReference type="GO" id="GO:0015627">
    <property type="term" value="C:type II protein secretion system complex"/>
    <property type="evidence" value="ECO:0007669"/>
    <property type="project" value="InterPro"/>
</dbReference>
<keyword evidence="2" id="KW-0812">Transmembrane</keyword>
<name>A0A1T1H4U1_9GAMM</name>
<evidence type="ECO:0000313" key="3">
    <source>
        <dbReference type="EMBL" id="OOV84854.1"/>
    </source>
</evidence>
<dbReference type="GO" id="GO:0043683">
    <property type="term" value="P:type IV pilus assembly"/>
    <property type="evidence" value="ECO:0007669"/>
    <property type="project" value="InterPro"/>
</dbReference>
<dbReference type="GO" id="GO:0015628">
    <property type="term" value="P:protein secretion by the type II secretion system"/>
    <property type="evidence" value="ECO:0007669"/>
    <property type="project" value="InterPro"/>
</dbReference>
<dbReference type="Pfam" id="PF16732">
    <property type="entry name" value="ComP_DUS"/>
    <property type="match status" value="1"/>
</dbReference>
<sequence length="159" mass="17508">MVRKNGFTLVELMIVVAIVGILAAFAYPSYLQYVKKTKRTDMQANMLQVAAQIQRFKIANFKVTGATMTDIGIKTTYPIQGNPLYMLELQWLDDSGVIDTSSPLGSERWLLVATPIATSTQHLDGHIALNYKGERCWTVGTDNSSTACTPSATSNWDGK</sequence>
<proteinExistence type="predicted"/>
<dbReference type="InterPro" id="IPR031982">
    <property type="entry name" value="PilE-like"/>
</dbReference>
<dbReference type="Proteomes" id="UP000191160">
    <property type="component" value="Unassembled WGS sequence"/>
</dbReference>
<evidence type="ECO:0000256" key="2">
    <source>
        <dbReference type="SAM" id="Phobius"/>
    </source>
</evidence>
<gene>
    <name evidence="3" type="ORF">B1202_04290</name>
</gene>
<keyword evidence="1" id="KW-0488">Methylation</keyword>
<accession>A0A1T1H4U1</accession>
<reference evidence="3 4" key="1">
    <citation type="submission" date="2017-02" db="EMBL/GenBank/DDBJ databases">
        <title>Acinetobacter sp. ANC 4945, whole genome shotgun sequencing project.</title>
        <authorList>
            <person name="Radolfova-Krizova L."/>
            <person name="Al Atrouni A."/>
            <person name="Nemec A."/>
        </authorList>
    </citation>
    <scope>NUCLEOTIDE SEQUENCE [LARGE SCALE GENOMIC DNA]</scope>
    <source>
        <strain evidence="3 4">ANC 4945</strain>
    </source>
</reference>
<dbReference type="InterPro" id="IPR012902">
    <property type="entry name" value="N_methyl_site"/>
</dbReference>
<dbReference type="RefSeq" id="WP_078189355.1">
    <property type="nucleotide sequence ID" value="NZ_JAMCOZ010000005.1"/>
</dbReference>
<dbReference type="EMBL" id="MVKX01000002">
    <property type="protein sequence ID" value="OOV84854.1"/>
    <property type="molecule type" value="Genomic_DNA"/>
</dbReference>
<dbReference type="PANTHER" id="PTHR30093:SF47">
    <property type="entry name" value="TYPE IV PILUS NON-CORE MINOR PILIN PILE"/>
    <property type="match status" value="1"/>
</dbReference>